<sequence length="485" mass="53666">MPNLPPPNPPQVLRLTIAKFSHTTTSTDHVGPLNWTHVHGNGDITCTFDKYLDLDSIPSRLIQKVFQGDDLLEQLDLVFFVRMAAMQAQLVPPPKSQFAVVVKSPCLAVKYPHGTNIRRFQIKFTSERDYFTVLTLLGEINCPLTEGKPPAPAVRRFPSVSSWTSGHLSSIPPRTVNTVATSTGSNWVSHPAGAISERTTPIRATSPASTISHAAPKFQPLPAFIVPQNTEPADPFQQLEAPTLTNKEHQGAELASSQLSTISASHEIDQLNKMLPPKRELPFQVPAAKRTRTTSLTRTTQKQKQKHSNPFSKSQPAPQTNDPKLCPLDPVSKRDDIPTFPAHNFKNLSQADSSQPNLSQPNLSQPEAHPDPTPPLILYEEAPVSQALPPRSSLAEQASQAASIQETLQTGQDPVPSIPQLIVRTNDEPPITPEDWLAQYMASPTPERTAFLENWMCELLEDDNFLALCQDVDSVWWRFAFGRRQ</sequence>
<dbReference type="EMBL" id="JAPQKL010000005">
    <property type="protein sequence ID" value="KAJ5129583.1"/>
    <property type="molecule type" value="Genomic_DNA"/>
</dbReference>
<dbReference type="AlphaFoldDB" id="A0A9W9GTF4"/>
<dbReference type="Pfam" id="PF03525">
    <property type="entry name" value="Meiotic_rec114"/>
    <property type="match status" value="1"/>
</dbReference>
<accession>A0A9W9GTF4</accession>
<dbReference type="RefSeq" id="XP_056519962.1">
    <property type="nucleotide sequence ID" value="XM_056666366.1"/>
</dbReference>
<dbReference type="GeneID" id="81405536"/>
<organism evidence="2 3">
    <name type="scientific">Penicillium bovifimosum</name>
    <dbReference type="NCBI Taxonomy" id="126998"/>
    <lineage>
        <taxon>Eukaryota</taxon>
        <taxon>Fungi</taxon>
        <taxon>Dikarya</taxon>
        <taxon>Ascomycota</taxon>
        <taxon>Pezizomycotina</taxon>
        <taxon>Eurotiomycetes</taxon>
        <taxon>Eurotiomycetidae</taxon>
        <taxon>Eurotiales</taxon>
        <taxon>Aspergillaceae</taxon>
        <taxon>Penicillium</taxon>
    </lineage>
</organism>
<evidence type="ECO:0000313" key="2">
    <source>
        <dbReference type="EMBL" id="KAJ5129583.1"/>
    </source>
</evidence>
<reference evidence="2" key="1">
    <citation type="submission" date="2022-11" db="EMBL/GenBank/DDBJ databases">
        <authorList>
            <person name="Petersen C."/>
        </authorList>
    </citation>
    <scope>NUCLEOTIDE SEQUENCE</scope>
    <source>
        <strain evidence="2">IBT 22155</strain>
    </source>
</reference>
<proteinExistence type="predicted"/>
<dbReference type="InterPro" id="IPR004354">
    <property type="entry name" value="Meiotic_Rec114"/>
</dbReference>
<gene>
    <name evidence="2" type="ORF">N7515_005622</name>
</gene>
<feature type="compositionally biased region" description="Polar residues" evidence="1">
    <location>
        <begin position="346"/>
        <end position="365"/>
    </location>
</feature>
<name>A0A9W9GTF4_9EURO</name>
<reference evidence="2" key="2">
    <citation type="journal article" date="2023" name="IMA Fungus">
        <title>Comparative genomic study of the Penicillium genus elucidates a diverse pangenome and 15 lateral gene transfer events.</title>
        <authorList>
            <person name="Petersen C."/>
            <person name="Sorensen T."/>
            <person name="Nielsen M.R."/>
            <person name="Sondergaard T.E."/>
            <person name="Sorensen J.L."/>
            <person name="Fitzpatrick D.A."/>
            <person name="Frisvad J.C."/>
            <person name="Nielsen K.L."/>
        </authorList>
    </citation>
    <scope>NUCLEOTIDE SEQUENCE</scope>
    <source>
        <strain evidence="2">IBT 22155</strain>
    </source>
</reference>
<dbReference type="GO" id="GO:0007131">
    <property type="term" value="P:reciprocal meiotic recombination"/>
    <property type="evidence" value="ECO:0007669"/>
    <property type="project" value="InterPro"/>
</dbReference>
<feature type="region of interest" description="Disordered" evidence="1">
    <location>
        <begin position="273"/>
        <end position="377"/>
    </location>
</feature>
<keyword evidence="3" id="KW-1185">Reference proteome</keyword>
<protein>
    <submittedName>
        <fullName evidence="2">Uncharacterized protein</fullName>
    </submittedName>
</protein>
<feature type="compositionally biased region" description="Polar residues" evidence="1">
    <location>
        <begin position="308"/>
        <end position="322"/>
    </location>
</feature>
<comment type="caution">
    <text evidence="2">The sequence shown here is derived from an EMBL/GenBank/DDBJ whole genome shotgun (WGS) entry which is preliminary data.</text>
</comment>
<evidence type="ECO:0000256" key="1">
    <source>
        <dbReference type="SAM" id="MobiDB-lite"/>
    </source>
</evidence>
<evidence type="ECO:0000313" key="3">
    <source>
        <dbReference type="Proteomes" id="UP001149079"/>
    </source>
</evidence>
<dbReference type="Proteomes" id="UP001149079">
    <property type="component" value="Unassembled WGS sequence"/>
</dbReference>
<dbReference type="OrthoDB" id="5360255at2759"/>